<proteinExistence type="predicted"/>
<dbReference type="AlphaFoldDB" id="X1T2J7"/>
<reference evidence="1" key="1">
    <citation type="journal article" date="2014" name="Front. Microbiol.">
        <title>High frequency of phylogenetically diverse reductive dehalogenase-homologous genes in deep subseafloor sedimentary metagenomes.</title>
        <authorList>
            <person name="Kawai M."/>
            <person name="Futagami T."/>
            <person name="Toyoda A."/>
            <person name="Takaki Y."/>
            <person name="Nishi S."/>
            <person name="Hori S."/>
            <person name="Arai W."/>
            <person name="Tsubouchi T."/>
            <person name="Morono Y."/>
            <person name="Uchiyama I."/>
            <person name="Ito T."/>
            <person name="Fujiyama A."/>
            <person name="Inagaki F."/>
            <person name="Takami H."/>
        </authorList>
    </citation>
    <scope>NUCLEOTIDE SEQUENCE</scope>
    <source>
        <strain evidence="1">Expedition CK06-06</strain>
    </source>
</reference>
<feature type="non-terminal residue" evidence="1">
    <location>
        <position position="1"/>
    </location>
</feature>
<dbReference type="EMBL" id="BARW01012905">
    <property type="protein sequence ID" value="GAI74264.1"/>
    <property type="molecule type" value="Genomic_DNA"/>
</dbReference>
<organism evidence="1">
    <name type="scientific">marine sediment metagenome</name>
    <dbReference type="NCBI Taxonomy" id="412755"/>
    <lineage>
        <taxon>unclassified sequences</taxon>
        <taxon>metagenomes</taxon>
        <taxon>ecological metagenomes</taxon>
    </lineage>
</organism>
<protein>
    <submittedName>
        <fullName evidence="1">Uncharacterized protein</fullName>
    </submittedName>
</protein>
<name>X1T2J7_9ZZZZ</name>
<gene>
    <name evidence="1" type="ORF">S12H4_24016</name>
</gene>
<accession>X1T2J7</accession>
<sequence length="177" mass="20453">ADYGLFVDFLDISNPSYPSILYNNHNFGQEMKAYTSLGNIVLFGVGDVYSNSSIMKIDLDVDSTAFSEIGFLDNWLLQMSLTNDSLYSLSYIYNVNEFLIHNATDIDNLTLLGNTTLTGLESYVNFLVHDDFVYFTSEYQNLSIYQVNSSYQLSFIQQYLFPRIIESIYFYNNYLFI</sequence>
<feature type="non-terminal residue" evidence="1">
    <location>
        <position position="177"/>
    </location>
</feature>
<comment type="caution">
    <text evidence="1">The sequence shown here is derived from an EMBL/GenBank/DDBJ whole genome shotgun (WGS) entry which is preliminary data.</text>
</comment>
<evidence type="ECO:0000313" key="1">
    <source>
        <dbReference type="EMBL" id="GAI74264.1"/>
    </source>
</evidence>